<dbReference type="Proteomes" id="UP000267606">
    <property type="component" value="Unassembled WGS sequence"/>
</dbReference>
<proteinExistence type="predicted"/>
<gene>
    <name evidence="1" type="ORF">OFLC_LOCUS5296</name>
</gene>
<name>A0A183HCT5_9BILA</name>
<keyword evidence="2" id="KW-1185">Reference proteome</keyword>
<organism evidence="3">
    <name type="scientific">Onchocerca flexuosa</name>
    <dbReference type="NCBI Taxonomy" id="387005"/>
    <lineage>
        <taxon>Eukaryota</taxon>
        <taxon>Metazoa</taxon>
        <taxon>Ecdysozoa</taxon>
        <taxon>Nematoda</taxon>
        <taxon>Chromadorea</taxon>
        <taxon>Rhabditida</taxon>
        <taxon>Spirurina</taxon>
        <taxon>Spiruromorpha</taxon>
        <taxon>Filarioidea</taxon>
        <taxon>Onchocercidae</taxon>
        <taxon>Onchocerca</taxon>
    </lineage>
</organism>
<dbReference type="WBParaSite" id="OFLC_0000529601-mRNA-1">
    <property type="protein sequence ID" value="OFLC_0000529601-mRNA-1"/>
    <property type="gene ID" value="OFLC_0000529601"/>
</dbReference>
<protein>
    <submittedName>
        <fullName evidence="3">Protein kinase domain-containing protein</fullName>
    </submittedName>
</protein>
<reference evidence="1 2" key="2">
    <citation type="submission" date="2018-11" db="EMBL/GenBank/DDBJ databases">
        <authorList>
            <consortium name="Pathogen Informatics"/>
        </authorList>
    </citation>
    <scope>NUCLEOTIDE SEQUENCE [LARGE SCALE GENOMIC DNA]</scope>
</reference>
<evidence type="ECO:0000313" key="3">
    <source>
        <dbReference type="WBParaSite" id="OFLC_0000529601-mRNA-1"/>
    </source>
</evidence>
<evidence type="ECO:0000313" key="1">
    <source>
        <dbReference type="EMBL" id="VDO42663.1"/>
    </source>
</evidence>
<accession>A0A183HCT5</accession>
<dbReference type="STRING" id="387005.A0A183HCT5"/>
<dbReference type="AlphaFoldDB" id="A0A183HCT5"/>
<sequence length="90" mass="10246">MGNENNDQMPAVGSEVTLKGEQYHIESELYHGPFSKVYVISGSCMQYAMKTERTVGSKRSFLQYGFCISEYLMVDMMKNECGGHHEHLND</sequence>
<evidence type="ECO:0000313" key="2">
    <source>
        <dbReference type="Proteomes" id="UP000267606"/>
    </source>
</evidence>
<dbReference type="EMBL" id="UZAJ01004480">
    <property type="protein sequence ID" value="VDO42663.1"/>
    <property type="molecule type" value="Genomic_DNA"/>
</dbReference>
<reference evidence="3" key="1">
    <citation type="submission" date="2016-06" db="UniProtKB">
        <authorList>
            <consortium name="WormBaseParasite"/>
        </authorList>
    </citation>
    <scope>IDENTIFICATION</scope>
</reference>